<feature type="coiled-coil region" evidence="1">
    <location>
        <begin position="36"/>
        <end position="92"/>
    </location>
</feature>
<reference evidence="3 4" key="1">
    <citation type="submission" date="2020-08" db="EMBL/GenBank/DDBJ databases">
        <title>Genomic Encyclopedia of Type Strains, Phase IV (KMG-IV): sequencing the most valuable type-strain genomes for metagenomic binning, comparative biology and taxonomic classification.</title>
        <authorList>
            <person name="Goeker M."/>
        </authorList>
    </citation>
    <scope>NUCLEOTIDE SEQUENCE [LARGE SCALE GENOMIC DNA]</scope>
    <source>
        <strain evidence="3 4">DSM 2461</strain>
    </source>
</reference>
<keyword evidence="2" id="KW-0472">Membrane</keyword>
<dbReference type="Proteomes" id="UP000587760">
    <property type="component" value="Unassembled WGS sequence"/>
</dbReference>
<keyword evidence="2" id="KW-1133">Transmembrane helix</keyword>
<protein>
    <submittedName>
        <fullName evidence="3">Uncharacterized protein</fullName>
    </submittedName>
</protein>
<keyword evidence="2" id="KW-0812">Transmembrane</keyword>
<evidence type="ECO:0000313" key="4">
    <source>
        <dbReference type="Proteomes" id="UP000587760"/>
    </source>
</evidence>
<comment type="caution">
    <text evidence="3">The sequence shown here is derived from an EMBL/GenBank/DDBJ whole genome shotgun (WGS) entry which is preliminary data.</text>
</comment>
<accession>A0A841R9D3</accession>
<keyword evidence="4" id="KW-1185">Reference proteome</keyword>
<evidence type="ECO:0000256" key="1">
    <source>
        <dbReference type="SAM" id="Coils"/>
    </source>
</evidence>
<dbReference type="RefSeq" id="WP_184748166.1">
    <property type="nucleotide sequence ID" value="NZ_JACHGJ010000008.1"/>
</dbReference>
<sequence length="164" mass="18840">MTTAFTVAGICLLAIYSVYFLLNRRITRILNSEKILSRVDEEVNSLILELNQTTERNILLIEDRIKKLTALMEDADKTVLRLNRELNRKKDETEGYSHLSRMRKIPVPADEMVRESEKTDENLSEKNRILDMYNQGLTPELIASRTGTSIGEVELIITLNSRKG</sequence>
<organism evidence="3 4">
    <name type="scientific">Spirochaeta isovalerica</name>
    <dbReference type="NCBI Taxonomy" id="150"/>
    <lineage>
        <taxon>Bacteria</taxon>
        <taxon>Pseudomonadati</taxon>
        <taxon>Spirochaetota</taxon>
        <taxon>Spirochaetia</taxon>
        <taxon>Spirochaetales</taxon>
        <taxon>Spirochaetaceae</taxon>
        <taxon>Spirochaeta</taxon>
    </lineage>
</organism>
<dbReference type="AlphaFoldDB" id="A0A841R9D3"/>
<keyword evidence="1" id="KW-0175">Coiled coil</keyword>
<gene>
    <name evidence="3" type="ORF">HNR50_003615</name>
</gene>
<proteinExistence type="predicted"/>
<feature type="transmembrane region" description="Helical" evidence="2">
    <location>
        <begin position="6"/>
        <end position="22"/>
    </location>
</feature>
<evidence type="ECO:0000313" key="3">
    <source>
        <dbReference type="EMBL" id="MBB6481934.1"/>
    </source>
</evidence>
<evidence type="ECO:0000256" key="2">
    <source>
        <dbReference type="SAM" id="Phobius"/>
    </source>
</evidence>
<dbReference type="EMBL" id="JACHGJ010000008">
    <property type="protein sequence ID" value="MBB6481934.1"/>
    <property type="molecule type" value="Genomic_DNA"/>
</dbReference>
<dbReference type="InterPro" id="IPR046118">
    <property type="entry name" value="DUF6115"/>
</dbReference>
<dbReference type="Pfam" id="PF19610">
    <property type="entry name" value="DUF6115"/>
    <property type="match status" value="1"/>
</dbReference>
<name>A0A841R9D3_9SPIO</name>